<evidence type="ECO:0000313" key="2">
    <source>
        <dbReference type="Proteomes" id="UP000014900"/>
    </source>
</evidence>
<gene>
    <name evidence="1" type="ORF">M621_02335</name>
</gene>
<dbReference type="AlphaFoldDB" id="S4YN77"/>
<protein>
    <submittedName>
        <fullName evidence="1">Uncharacterized protein</fullName>
    </submittedName>
</protein>
<dbReference type="EMBL" id="CP006566">
    <property type="protein sequence ID" value="AGP46742.1"/>
    <property type="molecule type" value="Genomic_DNA"/>
</dbReference>
<dbReference type="Proteomes" id="UP000014900">
    <property type="component" value="Chromosome"/>
</dbReference>
<dbReference type="RefSeq" id="WP_020438377.1">
    <property type="nucleotide sequence ID" value="NC_021659.1"/>
</dbReference>
<name>S4YN77_SERPL</name>
<organism evidence="1 2">
    <name type="scientific">Serratia plymuthica S13</name>
    <dbReference type="NCBI Taxonomy" id="1348660"/>
    <lineage>
        <taxon>Bacteria</taxon>
        <taxon>Pseudomonadati</taxon>
        <taxon>Pseudomonadota</taxon>
        <taxon>Gammaproteobacteria</taxon>
        <taxon>Enterobacterales</taxon>
        <taxon>Yersiniaceae</taxon>
        <taxon>Serratia</taxon>
    </lineage>
</organism>
<sequence>MPQRSLVSVARYVHKLAKDHEITDYRDGMSRMAVAITGLADDTVELDDVEQLMVNLKRKGVLTKPEILNLQGRYFLEQRNARKKLTT</sequence>
<dbReference type="HOGENOM" id="CLU_187676_0_0_6"/>
<proteinExistence type="predicted"/>
<accession>S4YN77</accession>
<dbReference type="PATRIC" id="fig|1348660.3.peg.440"/>
<evidence type="ECO:0000313" key="1">
    <source>
        <dbReference type="EMBL" id="AGP46742.1"/>
    </source>
</evidence>
<dbReference type="KEGG" id="sry:M621_02335"/>
<reference evidence="1 2" key="1">
    <citation type="journal article" date="2013" name="Genome Announc.">
        <title>Genome Sequence of Serratia plymuthica Strain S13, an Endophyte with Germination- and Plant-Growth-Promoting Activity from the Flower of Styrian Oil Pumpkin.</title>
        <authorList>
            <person name="Muller H."/>
            <person name="Furnkranz M."/>
            <person name="Grube M."/>
            <person name="Berg G."/>
        </authorList>
    </citation>
    <scope>NUCLEOTIDE SEQUENCE [LARGE SCALE GENOMIC DNA]</scope>
    <source>
        <strain evidence="1">S13</strain>
    </source>
</reference>